<dbReference type="AlphaFoldDB" id="A0A6N2SLL2"/>
<protein>
    <submittedName>
        <fullName evidence="1">Uncharacterized protein</fullName>
    </submittedName>
</protein>
<organism evidence="1">
    <name type="scientific">Phocaeicola vulgatus</name>
    <name type="common">Bacteroides vulgatus</name>
    <dbReference type="NCBI Taxonomy" id="821"/>
    <lineage>
        <taxon>Bacteria</taxon>
        <taxon>Pseudomonadati</taxon>
        <taxon>Bacteroidota</taxon>
        <taxon>Bacteroidia</taxon>
        <taxon>Bacteroidales</taxon>
        <taxon>Bacteroidaceae</taxon>
        <taxon>Phocaeicola</taxon>
    </lineage>
</organism>
<reference evidence="1" key="1">
    <citation type="submission" date="2019-11" db="EMBL/GenBank/DDBJ databases">
        <authorList>
            <person name="Feng L."/>
        </authorList>
    </citation>
    <scope>NUCLEOTIDE SEQUENCE</scope>
    <source>
        <strain evidence="1">BvulgatusLFYP11</strain>
    </source>
</reference>
<name>A0A6N2SLL2_PHOVU</name>
<proteinExistence type="predicted"/>
<dbReference type="EMBL" id="CACRTA010000018">
    <property type="protein sequence ID" value="VYS93949.1"/>
    <property type="molecule type" value="Genomic_DNA"/>
</dbReference>
<accession>A0A6N2SLL2</accession>
<gene>
    <name evidence="1" type="ORF">BVLFYP11_01255</name>
</gene>
<evidence type="ECO:0000313" key="1">
    <source>
        <dbReference type="EMBL" id="VYS93949.1"/>
    </source>
</evidence>
<sequence length="58" mass="6674">MRTFAPAIERESVGRETIKIIGALVQLVRIHACHAWGHGFESRTHRKFFSDLSKLLVR</sequence>